<dbReference type="Pfam" id="PF09335">
    <property type="entry name" value="VTT_dom"/>
    <property type="match status" value="1"/>
</dbReference>
<comment type="caution">
    <text evidence="8">The sequence shown here is derived from an EMBL/GenBank/DDBJ whole genome shotgun (WGS) entry which is preliminary data.</text>
</comment>
<dbReference type="InterPro" id="IPR015414">
    <property type="entry name" value="TMEM64"/>
</dbReference>
<dbReference type="Proteomes" id="UP000294599">
    <property type="component" value="Unassembled WGS sequence"/>
</dbReference>
<comment type="subcellular location">
    <subcellularLocation>
        <location evidence="1 6">Cell membrane</location>
        <topology evidence="1 6">Multi-pass membrane protein</topology>
    </subcellularLocation>
</comment>
<dbReference type="OrthoDB" id="9779114at2"/>
<keyword evidence="5 6" id="KW-0472">Membrane</keyword>
<comment type="caution">
    <text evidence="6">Lacks conserved residue(s) required for the propagation of feature annotation.</text>
</comment>
<evidence type="ECO:0000256" key="1">
    <source>
        <dbReference type="ARBA" id="ARBA00004651"/>
    </source>
</evidence>
<gene>
    <name evidence="8" type="ORF">EDC25_10481</name>
</gene>
<keyword evidence="4 6" id="KW-1133">Transmembrane helix</keyword>
<keyword evidence="3 6" id="KW-0812">Transmembrane</keyword>
<sequence>MRTLLRFLPLLVLAALAIAAFVVGLPGRLAPERLLTDASDFLGLASSRPFTTFGLLCLLLALVTAVGLPGAFAVFAAAGFLLGAPAAMLVAATGNCLGTSVLMLALKRAFFSSEHAPRADQGTLSRLRHDFARSPFYYAVALRAMPVLPNGVVTATLAALRCPWPSFLASSAVGPQVNAALLGWMGAELAHEVRAGHPLELETLARPGLWLPMLLVVAVALLPPLLRNRRERKREAAADDAVKPGYSNLTP</sequence>
<feature type="transmembrane region" description="Helical" evidence="6">
    <location>
        <begin position="53"/>
        <end position="82"/>
    </location>
</feature>
<evidence type="ECO:0000256" key="3">
    <source>
        <dbReference type="ARBA" id="ARBA00022692"/>
    </source>
</evidence>
<evidence type="ECO:0000256" key="6">
    <source>
        <dbReference type="RuleBase" id="RU366058"/>
    </source>
</evidence>
<evidence type="ECO:0000256" key="2">
    <source>
        <dbReference type="ARBA" id="ARBA00022475"/>
    </source>
</evidence>
<dbReference type="PANTHER" id="PTHR12677:SF59">
    <property type="entry name" value="GOLGI APPARATUS MEMBRANE PROTEIN TVP38-RELATED"/>
    <property type="match status" value="1"/>
</dbReference>
<dbReference type="RefSeq" id="WP_123523139.1">
    <property type="nucleotide sequence ID" value="NZ_JBHLWF010000088.1"/>
</dbReference>
<name>A0A4S3KWA9_9GAMM</name>
<dbReference type="GO" id="GO:0005886">
    <property type="term" value="C:plasma membrane"/>
    <property type="evidence" value="ECO:0007669"/>
    <property type="project" value="UniProtKB-SubCell"/>
</dbReference>
<dbReference type="EMBL" id="SMAF01000004">
    <property type="protein sequence ID" value="TCT00091.1"/>
    <property type="molecule type" value="Genomic_DNA"/>
</dbReference>
<feature type="transmembrane region" description="Helical" evidence="6">
    <location>
        <begin position="89"/>
        <end position="106"/>
    </location>
</feature>
<keyword evidence="9" id="KW-1185">Reference proteome</keyword>
<evidence type="ECO:0000313" key="9">
    <source>
        <dbReference type="Proteomes" id="UP000294599"/>
    </source>
</evidence>
<proteinExistence type="inferred from homology"/>
<evidence type="ECO:0000259" key="7">
    <source>
        <dbReference type="Pfam" id="PF09335"/>
    </source>
</evidence>
<evidence type="ECO:0000256" key="4">
    <source>
        <dbReference type="ARBA" id="ARBA00022989"/>
    </source>
</evidence>
<feature type="transmembrane region" description="Helical" evidence="6">
    <location>
        <begin position="207"/>
        <end position="226"/>
    </location>
</feature>
<keyword evidence="2 6" id="KW-1003">Cell membrane</keyword>
<evidence type="ECO:0000313" key="8">
    <source>
        <dbReference type="EMBL" id="TCT00091.1"/>
    </source>
</evidence>
<organism evidence="8 9">
    <name type="scientific">Pseudofulvimonas gallinarii</name>
    <dbReference type="NCBI Taxonomy" id="634155"/>
    <lineage>
        <taxon>Bacteria</taxon>
        <taxon>Pseudomonadati</taxon>
        <taxon>Pseudomonadota</taxon>
        <taxon>Gammaproteobacteria</taxon>
        <taxon>Lysobacterales</taxon>
        <taxon>Rhodanobacteraceae</taxon>
        <taxon>Pseudofulvimonas</taxon>
    </lineage>
</organism>
<reference evidence="8 9" key="1">
    <citation type="submission" date="2019-03" db="EMBL/GenBank/DDBJ databases">
        <title>Genomic Encyclopedia of Type Strains, Phase IV (KMG-IV): sequencing the most valuable type-strain genomes for metagenomic binning, comparative biology and taxonomic classification.</title>
        <authorList>
            <person name="Goeker M."/>
        </authorList>
    </citation>
    <scope>NUCLEOTIDE SEQUENCE [LARGE SCALE GENOMIC DNA]</scope>
    <source>
        <strain evidence="8 9">DSM 21944</strain>
    </source>
</reference>
<protein>
    <recommendedName>
        <fullName evidence="6">TVP38/TMEM64 family membrane protein</fullName>
    </recommendedName>
</protein>
<dbReference type="PANTHER" id="PTHR12677">
    <property type="entry name" value="GOLGI APPARATUS MEMBRANE PROTEIN TVP38-RELATED"/>
    <property type="match status" value="1"/>
</dbReference>
<accession>A0A4S3KWA9</accession>
<dbReference type="InterPro" id="IPR032816">
    <property type="entry name" value="VTT_dom"/>
</dbReference>
<evidence type="ECO:0000256" key="5">
    <source>
        <dbReference type="ARBA" id="ARBA00023136"/>
    </source>
</evidence>
<feature type="domain" description="VTT" evidence="7">
    <location>
        <begin position="73"/>
        <end position="185"/>
    </location>
</feature>
<dbReference type="AlphaFoldDB" id="A0A4S3KWA9"/>
<comment type="similarity">
    <text evidence="6">Belongs to the TVP38/TMEM64 family.</text>
</comment>